<dbReference type="Proteomes" id="UP000501060">
    <property type="component" value="Chromosome"/>
</dbReference>
<dbReference type="RefSeq" id="WP_169605056.1">
    <property type="nucleotide sequence ID" value="NZ_CP051481.1"/>
</dbReference>
<reference evidence="2 3" key="1">
    <citation type="submission" date="2020-04" db="EMBL/GenBank/DDBJ databases">
        <title>Novel Mycoplasma species detected in Phocoena phocoena (harbor porpoise) from the USA.</title>
        <authorList>
            <person name="Volokhov D.V."/>
        </authorList>
    </citation>
    <scope>NUCLEOTIDE SEQUENCE [LARGE SCALE GENOMIC DNA]</scope>
    <source>
        <strain evidence="2 3">Phocoena C-264-GEN</strain>
    </source>
</reference>
<sequence>MNKFIIYFTFKHNGDWRKIFQDFHSKEIIEQKEIVKYDKILKQMGLQHLTILDNQYPNKLKNVYQPPFTLFYKGDLNLLNDSIFLSIAGDLKDDQNNDYIIKTLSQINKDNNITLVTFSSNYTNKTVLDYFIKNNMKIIMIHPSGINENDKYFQFNSVNILHITEVPIAVKSNKKYTEMANRLISAISDKLIIYSITKNSNLNKMINDFLDIGKDIYAFPNVFNDYQNWTNYLIEQGAKIITGFA</sequence>
<keyword evidence="3" id="KW-1185">Reference proteome</keyword>
<dbReference type="EMBL" id="CP051481">
    <property type="protein sequence ID" value="QJG67005.1"/>
    <property type="molecule type" value="Genomic_DNA"/>
</dbReference>
<dbReference type="Gene3D" id="3.40.50.450">
    <property type="match status" value="1"/>
</dbReference>
<protein>
    <recommendedName>
        <fullName evidence="1">Smf/DprA SLOG domain-containing protein</fullName>
    </recommendedName>
</protein>
<proteinExistence type="predicted"/>
<dbReference type="GO" id="GO:0009294">
    <property type="term" value="P:DNA-mediated transformation"/>
    <property type="evidence" value="ECO:0007669"/>
    <property type="project" value="InterPro"/>
</dbReference>
<dbReference type="InterPro" id="IPR057666">
    <property type="entry name" value="DrpA_SLOG"/>
</dbReference>
<dbReference type="KEGG" id="mphe:HGG69_01560"/>
<evidence type="ECO:0000259" key="1">
    <source>
        <dbReference type="Pfam" id="PF02481"/>
    </source>
</evidence>
<dbReference type="AlphaFoldDB" id="A0A858U6W4"/>
<organism evidence="2 3">
    <name type="scientific">Mycoplasma phocoenae</name>
    <dbReference type="NCBI Taxonomy" id="754517"/>
    <lineage>
        <taxon>Bacteria</taxon>
        <taxon>Bacillati</taxon>
        <taxon>Mycoplasmatota</taxon>
        <taxon>Mollicutes</taxon>
        <taxon>Mycoplasmataceae</taxon>
        <taxon>Mycoplasma</taxon>
    </lineage>
</organism>
<name>A0A858U6W4_9MOLU</name>
<gene>
    <name evidence="2" type="ORF">HGG69_01560</name>
</gene>
<accession>A0A858U6W4</accession>
<feature type="domain" description="Smf/DprA SLOG" evidence="1">
    <location>
        <begin position="48"/>
        <end position="242"/>
    </location>
</feature>
<evidence type="ECO:0000313" key="3">
    <source>
        <dbReference type="Proteomes" id="UP000501060"/>
    </source>
</evidence>
<dbReference type="Pfam" id="PF02481">
    <property type="entry name" value="DNA_processg_A"/>
    <property type="match status" value="1"/>
</dbReference>
<evidence type="ECO:0000313" key="2">
    <source>
        <dbReference type="EMBL" id="QJG67005.1"/>
    </source>
</evidence>